<evidence type="ECO:0000256" key="1">
    <source>
        <dbReference type="ARBA" id="ARBA00004127"/>
    </source>
</evidence>
<keyword evidence="11" id="KW-0407">Ion channel</keyword>
<dbReference type="GO" id="GO:0005267">
    <property type="term" value="F:potassium channel activity"/>
    <property type="evidence" value="ECO:0007669"/>
    <property type="project" value="UniProtKB-KW"/>
</dbReference>
<feature type="transmembrane region" description="Helical" evidence="12">
    <location>
        <begin position="239"/>
        <end position="256"/>
    </location>
</feature>
<name>A0A9W4SER6_9GLOM</name>
<evidence type="ECO:0000256" key="8">
    <source>
        <dbReference type="ARBA" id="ARBA00022989"/>
    </source>
</evidence>
<evidence type="ECO:0000256" key="7">
    <source>
        <dbReference type="ARBA" id="ARBA00022958"/>
    </source>
</evidence>
<dbReference type="OrthoDB" id="206005at2759"/>
<keyword evidence="6" id="KW-0631">Potassium channel</keyword>
<sequence>MSEELSLSETFSKIILSFPNIVWHENYFPFGILITIHAIFISLRYKNNLKEAQVPWLQGLFAVSVMGVGGSTISNILIGKPPGWLTSNSIITVYWTMYSLINYVPPFYWIIKLLPSDLLNIIFLTVDGMLRAISICSSGVDSVRYGSFHGIDNGSINSSWVAILITGTLCGCGGGILDSAFNITSQTWTFSTPSAFVKPTYDMKVSFFITLFYALSSASDDNAVTNFTIPLFSINQGRILAIVGMIMLNLAKLGYFKESKIPEQNKIEIKETKKDL</sequence>
<evidence type="ECO:0000256" key="12">
    <source>
        <dbReference type="SAM" id="Phobius"/>
    </source>
</evidence>
<evidence type="ECO:0000256" key="4">
    <source>
        <dbReference type="ARBA" id="ARBA00022538"/>
    </source>
</evidence>
<dbReference type="Proteomes" id="UP001153678">
    <property type="component" value="Unassembled WGS sequence"/>
</dbReference>
<proteinExistence type="inferred from homology"/>
<reference evidence="13" key="1">
    <citation type="submission" date="2022-08" db="EMBL/GenBank/DDBJ databases">
        <authorList>
            <person name="Kallberg Y."/>
            <person name="Tangrot J."/>
            <person name="Rosling A."/>
        </authorList>
    </citation>
    <scope>NUCLEOTIDE SEQUENCE</scope>
    <source>
        <strain evidence="13">Wild A</strain>
    </source>
</reference>
<evidence type="ECO:0000313" key="14">
    <source>
        <dbReference type="Proteomes" id="UP001153678"/>
    </source>
</evidence>
<feature type="transmembrane region" description="Helical" evidence="12">
    <location>
        <begin position="118"/>
        <end position="140"/>
    </location>
</feature>
<evidence type="ECO:0000256" key="9">
    <source>
        <dbReference type="ARBA" id="ARBA00023065"/>
    </source>
</evidence>
<comment type="subcellular location">
    <subcellularLocation>
        <location evidence="1">Endomembrane system</location>
        <topology evidence="1">Multi-pass membrane protein</topology>
    </subcellularLocation>
</comment>
<dbReference type="GO" id="GO:0012505">
    <property type="term" value="C:endomembrane system"/>
    <property type="evidence" value="ECO:0007669"/>
    <property type="project" value="UniProtKB-SubCell"/>
</dbReference>
<keyword evidence="8 12" id="KW-1133">Transmembrane helix</keyword>
<comment type="caution">
    <text evidence="13">The sequence shown here is derived from an EMBL/GenBank/DDBJ whole genome shotgun (WGS) entry which is preliminary data.</text>
</comment>
<dbReference type="Pfam" id="PF05197">
    <property type="entry name" value="TRIC"/>
    <property type="match status" value="1"/>
</dbReference>
<dbReference type="EMBL" id="CAMKVN010000289">
    <property type="protein sequence ID" value="CAI2166260.1"/>
    <property type="molecule type" value="Genomic_DNA"/>
</dbReference>
<dbReference type="GO" id="GO:0016020">
    <property type="term" value="C:membrane"/>
    <property type="evidence" value="ECO:0007669"/>
    <property type="project" value="InterPro"/>
</dbReference>
<feature type="transmembrane region" description="Helical" evidence="12">
    <location>
        <begin position="160"/>
        <end position="181"/>
    </location>
</feature>
<keyword evidence="10 12" id="KW-0472">Membrane</keyword>
<organism evidence="13 14">
    <name type="scientific">Funneliformis geosporum</name>
    <dbReference type="NCBI Taxonomy" id="1117311"/>
    <lineage>
        <taxon>Eukaryota</taxon>
        <taxon>Fungi</taxon>
        <taxon>Fungi incertae sedis</taxon>
        <taxon>Mucoromycota</taxon>
        <taxon>Glomeromycotina</taxon>
        <taxon>Glomeromycetes</taxon>
        <taxon>Glomerales</taxon>
        <taxon>Glomeraceae</taxon>
        <taxon>Funneliformis</taxon>
    </lineage>
</organism>
<feature type="transmembrane region" description="Helical" evidence="12">
    <location>
        <begin position="57"/>
        <end position="78"/>
    </location>
</feature>
<accession>A0A9W4SER6</accession>
<keyword evidence="14" id="KW-1185">Reference proteome</keyword>
<evidence type="ECO:0000256" key="6">
    <source>
        <dbReference type="ARBA" id="ARBA00022826"/>
    </source>
</evidence>
<keyword evidence="5 12" id="KW-0812">Transmembrane</keyword>
<evidence type="ECO:0000256" key="3">
    <source>
        <dbReference type="ARBA" id="ARBA00022448"/>
    </source>
</evidence>
<dbReference type="AlphaFoldDB" id="A0A9W4SER6"/>
<keyword evidence="3" id="KW-0813">Transport</keyword>
<dbReference type="InterPro" id="IPR007866">
    <property type="entry name" value="TRIC_channel"/>
</dbReference>
<evidence type="ECO:0000256" key="5">
    <source>
        <dbReference type="ARBA" id="ARBA00022692"/>
    </source>
</evidence>
<evidence type="ECO:0000256" key="2">
    <source>
        <dbReference type="ARBA" id="ARBA00005766"/>
    </source>
</evidence>
<comment type="similarity">
    <text evidence="2">Belongs to the TMEM38 family.</text>
</comment>
<feature type="transmembrane region" description="Helical" evidence="12">
    <location>
        <begin position="90"/>
        <end position="111"/>
    </location>
</feature>
<dbReference type="GO" id="GO:0042802">
    <property type="term" value="F:identical protein binding"/>
    <property type="evidence" value="ECO:0007669"/>
    <property type="project" value="InterPro"/>
</dbReference>
<keyword evidence="4" id="KW-0633">Potassium transport</keyword>
<evidence type="ECO:0000256" key="11">
    <source>
        <dbReference type="ARBA" id="ARBA00023303"/>
    </source>
</evidence>
<evidence type="ECO:0000313" key="13">
    <source>
        <dbReference type="EMBL" id="CAI2166260.1"/>
    </source>
</evidence>
<keyword evidence="9" id="KW-0406">Ion transport</keyword>
<gene>
    <name evidence="13" type="ORF">FWILDA_LOCUS2484</name>
</gene>
<feature type="transmembrane region" description="Helical" evidence="12">
    <location>
        <begin position="201"/>
        <end position="219"/>
    </location>
</feature>
<keyword evidence="7" id="KW-0630">Potassium</keyword>
<protein>
    <submittedName>
        <fullName evidence="13">2957_t:CDS:1</fullName>
    </submittedName>
</protein>
<feature type="transmembrane region" description="Helical" evidence="12">
    <location>
        <begin position="27"/>
        <end position="45"/>
    </location>
</feature>
<evidence type="ECO:0000256" key="10">
    <source>
        <dbReference type="ARBA" id="ARBA00023136"/>
    </source>
</evidence>